<dbReference type="PROSITE" id="PS50075">
    <property type="entry name" value="CARRIER"/>
    <property type="match status" value="1"/>
</dbReference>
<gene>
    <name evidence="2" type="ORF">SAMN02949497_0581</name>
</gene>
<reference evidence="2 3" key="1">
    <citation type="submission" date="2016-12" db="EMBL/GenBank/DDBJ databases">
        <authorList>
            <person name="Song W.-J."/>
            <person name="Kurnit D.M."/>
        </authorList>
    </citation>
    <scope>NUCLEOTIDE SEQUENCE [LARGE SCALE GENOMIC DNA]</scope>
    <source>
        <strain evidence="2 3">175</strain>
    </source>
</reference>
<protein>
    <submittedName>
        <fullName evidence="2">Acyl carrier protein</fullName>
    </submittedName>
</protein>
<organism evidence="2 3">
    <name type="scientific">Methylomagnum ishizawai</name>
    <dbReference type="NCBI Taxonomy" id="1760988"/>
    <lineage>
        <taxon>Bacteria</taxon>
        <taxon>Pseudomonadati</taxon>
        <taxon>Pseudomonadota</taxon>
        <taxon>Gammaproteobacteria</taxon>
        <taxon>Methylococcales</taxon>
        <taxon>Methylococcaceae</taxon>
        <taxon>Methylomagnum</taxon>
    </lineage>
</organism>
<dbReference type="Gene3D" id="1.10.1200.10">
    <property type="entry name" value="ACP-like"/>
    <property type="match status" value="1"/>
</dbReference>
<name>A0A1Y6CYP9_9GAMM</name>
<keyword evidence="3" id="KW-1185">Reference proteome</keyword>
<dbReference type="SUPFAM" id="SSF47336">
    <property type="entry name" value="ACP-like"/>
    <property type="match status" value="1"/>
</dbReference>
<evidence type="ECO:0000259" key="1">
    <source>
        <dbReference type="PROSITE" id="PS50075"/>
    </source>
</evidence>
<dbReference type="EMBL" id="FXAM01000001">
    <property type="protein sequence ID" value="SMF93304.1"/>
    <property type="molecule type" value="Genomic_DNA"/>
</dbReference>
<dbReference type="InterPro" id="IPR036736">
    <property type="entry name" value="ACP-like_sf"/>
</dbReference>
<dbReference type="NCBIfam" id="NF006617">
    <property type="entry name" value="PRK09184.1"/>
    <property type="match status" value="1"/>
</dbReference>
<sequence length="89" mass="9591">MSALNPLELELARLMVDALNLDTEAGSIDPAAPLYREGLGLDSIDLLELSVVVSKRYGFQIKSDDPDITRIFSSLGALAATVATRRTLD</sequence>
<dbReference type="InterPro" id="IPR009081">
    <property type="entry name" value="PP-bd_ACP"/>
</dbReference>
<dbReference type="AlphaFoldDB" id="A0A1Y6CYP9"/>
<dbReference type="Pfam" id="PF00550">
    <property type="entry name" value="PP-binding"/>
    <property type="match status" value="1"/>
</dbReference>
<dbReference type="RefSeq" id="WP_085209769.1">
    <property type="nucleotide sequence ID" value="NZ_FXAM01000001.1"/>
</dbReference>
<proteinExistence type="predicted"/>
<dbReference type="OrthoDB" id="9803943at2"/>
<dbReference type="Proteomes" id="UP000192923">
    <property type="component" value="Unassembled WGS sequence"/>
</dbReference>
<dbReference type="STRING" id="1760988.SAMN02949497_0581"/>
<accession>A0A1Y6CYP9</accession>
<evidence type="ECO:0000313" key="2">
    <source>
        <dbReference type="EMBL" id="SMF93304.1"/>
    </source>
</evidence>
<evidence type="ECO:0000313" key="3">
    <source>
        <dbReference type="Proteomes" id="UP000192923"/>
    </source>
</evidence>
<feature type="domain" description="Carrier" evidence="1">
    <location>
        <begin position="5"/>
        <end position="86"/>
    </location>
</feature>